<dbReference type="InterPro" id="IPR009563">
    <property type="entry name" value="SSSCA1"/>
</dbReference>
<evidence type="ECO:0000256" key="1">
    <source>
        <dbReference type="SAM" id="MobiDB-lite"/>
    </source>
</evidence>
<feature type="compositionally biased region" description="Low complexity" evidence="1">
    <location>
        <begin position="100"/>
        <end position="110"/>
    </location>
</feature>
<reference evidence="3" key="1">
    <citation type="submission" date="2025-08" db="UniProtKB">
        <authorList>
            <consortium name="RefSeq"/>
        </authorList>
    </citation>
    <scope>IDENTIFICATION</scope>
    <source>
        <tissue evidence="3">Whole sample</tissue>
    </source>
</reference>
<dbReference type="OrthoDB" id="28939at2759"/>
<sequence>MGPMMDFEWEPPSEAEMKILEARRERSDKISKRMGDYLLKGYKMLGSVCEMCDTILLEDKQGMKYCIACRELDTDTDKDDPVVSPSAARSLTEERQGTVQSARAPSSPQSRRSDTQGQLQAARTPQATNTRLDLYEEGARRATDSSGGSESVAMCQDSAFSSAVNSLCEKIKWASDELKVSSSVEHSIQLCHLIKASADALQSLKASN</sequence>
<dbReference type="PANTHER" id="PTHR16537:SF1">
    <property type="entry name" value="PROTEIN ZNRD2"/>
    <property type="match status" value="1"/>
</dbReference>
<dbReference type="RefSeq" id="XP_022333949.1">
    <property type="nucleotide sequence ID" value="XM_022478241.1"/>
</dbReference>
<proteinExistence type="predicted"/>
<dbReference type="AlphaFoldDB" id="A0A8B8E2K2"/>
<dbReference type="PANTHER" id="PTHR16537">
    <property type="entry name" value="SJOEGREN SYNDROME/SCLERODERMA AUTOANTIGEN 1"/>
    <property type="match status" value="1"/>
</dbReference>
<dbReference type="KEGG" id="cvn:111130944"/>
<gene>
    <name evidence="3" type="primary">LOC111130944</name>
</gene>
<evidence type="ECO:0000313" key="3">
    <source>
        <dbReference type="RefSeq" id="XP_022333949.1"/>
    </source>
</evidence>
<evidence type="ECO:0000313" key="2">
    <source>
        <dbReference type="Proteomes" id="UP000694844"/>
    </source>
</evidence>
<organism evidence="2 3">
    <name type="scientific">Crassostrea virginica</name>
    <name type="common">Eastern oyster</name>
    <dbReference type="NCBI Taxonomy" id="6565"/>
    <lineage>
        <taxon>Eukaryota</taxon>
        <taxon>Metazoa</taxon>
        <taxon>Spiralia</taxon>
        <taxon>Lophotrochozoa</taxon>
        <taxon>Mollusca</taxon>
        <taxon>Bivalvia</taxon>
        <taxon>Autobranchia</taxon>
        <taxon>Pteriomorphia</taxon>
        <taxon>Ostreida</taxon>
        <taxon>Ostreoidea</taxon>
        <taxon>Ostreidae</taxon>
        <taxon>Crassostrea</taxon>
    </lineage>
</organism>
<dbReference type="Proteomes" id="UP000694844">
    <property type="component" value="Chromosome 4"/>
</dbReference>
<keyword evidence="2" id="KW-1185">Reference proteome</keyword>
<feature type="compositionally biased region" description="Polar residues" evidence="1">
    <location>
        <begin position="115"/>
        <end position="131"/>
    </location>
</feature>
<dbReference type="InterPro" id="IPR051888">
    <property type="entry name" value="UPF0148_domain"/>
</dbReference>
<name>A0A8B8E2K2_CRAVI</name>
<feature type="region of interest" description="Disordered" evidence="1">
    <location>
        <begin position="76"/>
        <end position="133"/>
    </location>
</feature>
<dbReference type="GeneID" id="111130944"/>
<accession>A0A8B8E2K2</accession>
<dbReference type="Pfam" id="PF06677">
    <property type="entry name" value="Auto_anti-p27"/>
    <property type="match status" value="1"/>
</dbReference>
<protein>
    <submittedName>
        <fullName evidence="3">Sjoegren syndrome/scleroderma autoantigen 1 homolog isoform X1</fullName>
    </submittedName>
</protein>